<evidence type="ECO:0000256" key="3">
    <source>
        <dbReference type="ARBA" id="ARBA00023274"/>
    </source>
</evidence>
<dbReference type="GO" id="GO:0022625">
    <property type="term" value="C:cytosolic large ribosomal subunit"/>
    <property type="evidence" value="ECO:0007669"/>
    <property type="project" value="TreeGrafter"/>
</dbReference>
<evidence type="ECO:0000256" key="6">
    <source>
        <dbReference type="RuleBase" id="RU004005"/>
    </source>
</evidence>
<dbReference type="Pfam" id="PF00237">
    <property type="entry name" value="Ribosomal_L22"/>
    <property type="match status" value="1"/>
</dbReference>
<dbReference type="PANTHER" id="PTHR11593">
    <property type="entry name" value="60S RIBOSOMAL PROTEIN L17"/>
    <property type="match status" value="1"/>
</dbReference>
<dbReference type="InterPro" id="IPR036394">
    <property type="entry name" value="Ribosomal_uL22_sf"/>
</dbReference>
<organism evidence="7 8">
    <name type="scientific">Gulo gulo</name>
    <name type="common">Wolverine</name>
    <name type="synonym">Gluton</name>
    <dbReference type="NCBI Taxonomy" id="48420"/>
    <lineage>
        <taxon>Eukaryota</taxon>
        <taxon>Metazoa</taxon>
        <taxon>Chordata</taxon>
        <taxon>Craniata</taxon>
        <taxon>Vertebrata</taxon>
        <taxon>Euteleostomi</taxon>
        <taxon>Mammalia</taxon>
        <taxon>Eutheria</taxon>
        <taxon>Laurasiatheria</taxon>
        <taxon>Carnivora</taxon>
        <taxon>Caniformia</taxon>
        <taxon>Musteloidea</taxon>
        <taxon>Mustelidae</taxon>
        <taxon>Guloninae</taxon>
        <taxon>Gulo</taxon>
    </lineage>
</organism>
<dbReference type="PANTHER" id="PTHR11593:SF11">
    <property type="entry name" value="LARGE RIBOSOMAL SUBUNIT PROTEIN UL22"/>
    <property type="match status" value="1"/>
</dbReference>
<evidence type="ECO:0000256" key="2">
    <source>
        <dbReference type="ARBA" id="ARBA00022980"/>
    </source>
</evidence>
<comment type="similarity">
    <text evidence="1 6">Belongs to the universal ribosomal protein uL22 family.</text>
</comment>
<evidence type="ECO:0000256" key="1">
    <source>
        <dbReference type="ARBA" id="ARBA00009451"/>
    </source>
</evidence>
<dbReference type="Proteomes" id="UP000269945">
    <property type="component" value="Unassembled WGS sequence"/>
</dbReference>
<dbReference type="NCBIfam" id="TIGR01038">
    <property type="entry name" value="uL22_arch_euk"/>
    <property type="match status" value="1"/>
</dbReference>
<gene>
    <name evidence="7" type="ORF">BN2614_LOCUS1</name>
</gene>
<sequence>MVCYSPDPENPTKSCKSRGSNLPIHFKNARKIAQAIKGMHIQKTTKCLKYVTLQKPCAPFCCNNGGISRCSQAKQWRWTQVWWPKKGPEFLLHMPTNAESKADLKGLYLDSLVMEHFQVKKASKMQGRTFRAHGLHNPHMIFSATWR</sequence>
<dbReference type="GO" id="GO:0003735">
    <property type="term" value="F:structural constituent of ribosome"/>
    <property type="evidence" value="ECO:0007669"/>
    <property type="project" value="InterPro"/>
</dbReference>
<dbReference type="Gene3D" id="3.90.470.10">
    <property type="entry name" value="Ribosomal protein L22/L17"/>
    <property type="match status" value="1"/>
</dbReference>
<dbReference type="SUPFAM" id="SSF54843">
    <property type="entry name" value="Ribosomal protein L22"/>
    <property type="match status" value="1"/>
</dbReference>
<evidence type="ECO:0000256" key="5">
    <source>
        <dbReference type="ARBA" id="ARBA00035325"/>
    </source>
</evidence>
<protein>
    <recommendedName>
        <fullName evidence="4">Large ribosomal subunit protein uL22</fullName>
    </recommendedName>
    <alternativeName>
        <fullName evidence="5">60S ribosomal protein L17</fullName>
    </alternativeName>
</protein>
<evidence type="ECO:0000313" key="7">
    <source>
        <dbReference type="EMBL" id="VCW69806.1"/>
    </source>
</evidence>
<proteinExistence type="inferred from homology"/>
<evidence type="ECO:0000313" key="8">
    <source>
        <dbReference type="Proteomes" id="UP000269945"/>
    </source>
</evidence>
<dbReference type="InterPro" id="IPR001063">
    <property type="entry name" value="Ribosomal_uL22"/>
</dbReference>
<keyword evidence="8" id="KW-1185">Reference proteome</keyword>
<name>A0A9X9LJW1_GULGU</name>
<keyword evidence="3 6" id="KW-0687">Ribonucleoprotein</keyword>
<evidence type="ECO:0000256" key="4">
    <source>
        <dbReference type="ARBA" id="ARBA00035207"/>
    </source>
</evidence>
<dbReference type="EMBL" id="CYRY02005369">
    <property type="protein sequence ID" value="VCW69806.1"/>
    <property type="molecule type" value="Genomic_DNA"/>
</dbReference>
<accession>A0A9X9LJW1</accession>
<keyword evidence="2 6" id="KW-0689">Ribosomal protein</keyword>
<dbReference type="InterPro" id="IPR005721">
    <property type="entry name" value="Ribosomal_uL22_euk/arc"/>
</dbReference>
<reference evidence="7 8" key="1">
    <citation type="submission" date="2018-10" db="EMBL/GenBank/DDBJ databases">
        <authorList>
            <person name="Ekblom R."/>
            <person name="Jareborg N."/>
        </authorList>
    </citation>
    <scope>NUCLEOTIDE SEQUENCE [LARGE SCALE GENOMIC DNA]</scope>
    <source>
        <tissue evidence="7">Muscle</tissue>
    </source>
</reference>
<dbReference type="AlphaFoldDB" id="A0A9X9LJW1"/>
<dbReference type="GO" id="GO:0002181">
    <property type="term" value="P:cytoplasmic translation"/>
    <property type="evidence" value="ECO:0007669"/>
    <property type="project" value="TreeGrafter"/>
</dbReference>
<comment type="caution">
    <text evidence="7">The sequence shown here is derived from an EMBL/GenBank/DDBJ whole genome shotgun (WGS) entry which is preliminary data.</text>
</comment>